<dbReference type="GO" id="GO:0003682">
    <property type="term" value="F:chromatin binding"/>
    <property type="evidence" value="ECO:0007669"/>
    <property type="project" value="TreeGrafter"/>
</dbReference>
<reference evidence="7 8" key="1">
    <citation type="submission" date="2024-05" db="EMBL/GenBank/DDBJ databases">
        <title>Haplotype-resolved chromosome-level genome assembly of Huyou (Citrus changshanensis).</title>
        <authorList>
            <person name="Miao C."/>
            <person name="Chen W."/>
            <person name="Wu Y."/>
            <person name="Wang L."/>
            <person name="Zhao S."/>
            <person name="Grierson D."/>
            <person name="Xu C."/>
            <person name="Chen K."/>
        </authorList>
    </citation>
    <scope>NUCLEOTIDE SEQUENCE [LARGE SCALE GENOMIC DNA]</scope>
    <source>
        <strain evidence="7">01-14</strain>
        <tissue evidence="7">Leaf</tissue>
    </source>
</reference>
<dbReference type="EMBL" id="JBCGBO010000003">
    <property type="protein sequence ID" value="KAK9214001.1"/>
    <property type="molecule type" value="Genomic_DNA"/>
</dbReference>
<evidence type="ECO:0000256" key="5">
    <source>
        <dbReference type="ARBA" id="ARBA00023242"/>
    </source>
</evidence>
<evidence type="ECO:0000313" key="7">
    <source>
        <dbReference type="EMBL" id="KAK9214001.1"/>
    </source>
</evidence>
<keyword evidence="3 6" id="KW-0853">WD repeat</keyword>
<dbReference type="GO" id="GO:0016070">
    <property type="term" value="P:RNA metabolic process"/>
    <property type="evidence" value="ECO:0007669"/>
    <property type="project" value="UniProtKB-ARBA"/>
</dbReference>
<dbReference type="SUPFAM" id="SSF50978">
    <property type="entry name" value="WD40 repeat-like"/>
    <property type="match status" value="1"/>
</dbReference>
<evidence type="ECO:0000256" key="2">
    <source>
        <dbReference type="ARBA" id="ARBA00005616"/>
    </source>
</evidence>
<dbReference type="InterPro" id="IPR036322">
    <property type="entry name" value="WD40_repeat_dom_sf"/>
</dbReference>
<comment type="similarity">
    <text evidence="2">Belongs to the WD repeat SWD2 family.</text>
</comment>
<evidence type="ECO:0000256" key="3">
    <source>
        <dbReference type="ARBA" id="ARBA00022574"/>
    </source>
</evidence>
<sequence length="243" mass="27244">MDFHKSSSYLVTASDDESIRPYDVSAATNNKVSFEIKGTLELFFWGKSLRFLSLHDNKYLRYFKGHHDRFGCLACAPPKIALSLVLLIKLFCSGINGLRNARPATAYDDQGLVFAVAFGGYIRMFDARKYEKGPFDIFSDGEDVSDSDVIKFSNDGRIMLPTTMEGHICVLDSFKLFWKVLMMVVDMLGVYGAGKGVASWMSFHRESPVIKWAPGSLMFVTGSSELSFWNPNVSKLGAYFGRK</sequence>
<proteinExistence type="inferred from homology"/>
<comment type="subcellular location">
    <subcellularLocation>
        <location evidence="1">Nucleus</location>
    </subcellularLocation>
</comment>
<dbReference type="InterPro" id="IPR037867">
    <property type="entry name" value="Swd2/WDR82"/>
</dbReference>
<dbReference type="GO" id="GO:0048188">
    <property type="term" value="C:Set1C/COMPASS complex"/>
    <property type="evidence" value="ECO:0007669"/>
    <property type="project" value="TreeGrafter"/>
</dbReference>
<organism evidence="7 8">
    <name type="scientific">Citrus x changshan-huyou</name>
    <dbReference type="NCBI Taxonomy" id="2935761"/>
    <lineage>
        <taxon>Eukaryota</taxon>
        <taxon>Viridiplantae</taxon>
        <taxon>Streptophyta</taxon>
        <taxon>Embryophyta</taxon>
        <taxon>Tracheophyta</taxon>
        <taxon>Spermatophyta</taxon>
        <taxon>Magnoliopsida</taxon>
        <taxon>eudicotyledons</taxon>
        <taxon>Gunneridae</taxon>
        <taxon>Pentapetalae</taxon>
        <taxon>rosids</taxon>
        <taxon>malvids</taxon>
        <taxon>Sapindales</taxon>
        <taxon>Rutaceae</taxon>
        <taxon>Aurantioideae</taxon>
        <taxon>Citrus</taxon>
    </lineage>
</organism>
<feature type="repeat" description="WD" evidence="6">
    <location>
        <begin position="1"/>
        <end position="32"/>
    </location>
</feature>
<evidence type="ECO:0008006" key="9">
    <source>
        <dbReference type="Google" id="ProtNLM"/>
    </source>
</evidence>
<evidence type="ECO:0000256" key="1">
    <source>
        <dbReference type="ARBA" id="ARBA00004123"/>
    </source>
</evidence>
<evidence type="ECO:0000313" key="8">
    <source>
        <dbReference type="Proteomes" id="UP001428341"/>
    </source>
</evidence>
<name>A0AAP0MID4_9ROSI</name>
<dbReference type="PANTHER" id="PTHR19861:SF0">
    <property type="entry name" value="WD REPEAT-CONTAINING PROTEIN 82"/>
    <property type="match status" value="1"/>
</dbReference>
<comment type="caution">
    <text evidence="7">The sequence shown here is derived from an EMBL/GenBank/DDBJ whole genome shotgun (WGS) entry which is preliminary data.</text>
</comment>
<keyword evidence="4" id="KW-0677">Repeat</keyword>
<gene>
    <name evidence="7" type="ORF">WN944_005987</name>
</gene>
<dbReference type="PROSITE" id="PS50082">
    <property type="entry name" value="WD_REPEATS_2"/>
    <property type="match status" value="1"/>
</dbReference>
<evidence type="ECO:0000256" key="4">
    <source>
        <dbReference type="ARBA" id="ARBA00022737"/>
    </source>
</evidence>
<dbReference type="Gene3D" id="2.130.10.10">
    <property type="entry name" value="YVTN repeat-like/Quinoprotein amine dehydrogenase"/>
    <property type="match status" value="1"/>
</dbReference>
<keyword evidence="8" id="KW-1185">Reference proteome</keyword>
<dbReference type="InterPro" id="IPR001680">
    <property type="entry name" value="WD40_rpt"/>
</dbReference>
<dbReference type="AlphaFoldDB" id="A0AAP0MID4"/>
<accession>A0AAP0MID4</accession>
<dbReference type="Proteomes" id="UP001428341">
    <property type="component" value="Unassembled WGS sequence"/>
</dbReference>
<evidence type="ECO:0000256" key="6">
    <source>
        <dbReference type="PROSITE-ProRule" id="PRU00221"/>
    </source>
</evidence>
<protein>
    <recommendedName>
        <fullName evidence="9">Transducin/WD40 repeat-like superfamily protein</fullName>
    </recommendedName>
</protein>
<keyword evidence="5" id="KW-0539">Nucleus</keyword>
<dbReference type="PANTHER" id="PTHR19861">
    <property type="entry name" value="WD40 REPEAT PROTEIN SWD2"/>
    <property type="match status" value="1"/>
</dbReference>
<dbReference type="InterPro" id="IPR015943">
    <property type="entry name" value="WD40/YVTN_repeat-like_dom_sf"/>
</dbReference>